<keyword evidence="1" id="KW-0805">Transcription regulation</keyword>
<dbReference type="InterPro" id="IPR009057">
    <property type="entry name" value="Homeodomain-like_sf"/>
</dbReference>
<name>A0A4R8S6S2_9MYCO</name>
<evidence type="ECO:0000256" key="2">
    <source>
        <dbReference type="ARBA" id="ARBA00023125"/>
    </source>
</evidence>
<dbReference type="GO" id="GO:0003677">
    <property type="term" value="F:DNA binding"/>
    <property type="evidence" value="ECO:0007669"/>
    <property type="project" value="UniProtKB-UniRule"/>
</dbReference>
<keyword evidence="2 4" id="KW-0238">DNA-binding</keyword>
<dbReference type="Gene3D" id="1.10.357.10">
    <property type="entry name" value="Tetracycline Repressor, domain 2"/>
    <property type="match status" value="1"/>
</dbReference>
<feature type="DNA-binding region" description="H-T-H motif" evidence="4">
    <location>
        <begin position="26"/>
        <end position="45"/>
    </location>
</feature>
<dbReference type="PRINTS" id="PR00455">
    <property type="entry name" value="HTHTETR"/>
</dbReference>
<proteinExistence type="predicted"/>
<dbReference type="PROSITE" id="PS50977">
    <property type="entry name" value="HTH_TETR_2"/>
    <property type="match status" value="1"/>
</dbReference>
<dbReference type="PANTHER" id="PTHR47506">
    <property type="entry name" value="TRANSCRIPTIONAL REGULATORY PROTEIN"/>
    <property type="match status" value="1"/>
</dbReference>
<evidence type="ECO:0000256" key="4">
    <source>
        <dbReference type="PROSITE-ProRule" id="PRU00335"/>
    </source>
</evidence>
<dbReference type="Pfam" id="PF00440">
    <property type="entry name" value="TetR_N"/>
    <property type="match status" value="1"/>
</dbReference>
<feature type="domain" description="HTH tetR-type" evidence="5">
    <location>
        <begin position="3"/>
        <end position="63"/>
    </location>
</feature>
<evidence type="ECO:0000313" key="6">
    <source>
        <dbReference type="EMBL" id="TDZ79992.1"/>
    </source>
</evidence>
<evidence type="ECO:0000256" key="3">
    <source>
        <dbReference type="ARBA" id="ARBA00023163"/>
    </source>
</evidence>
<gene>
    <name evidence="6" type="primary">ttgW_2</name>
    <name evidence="6" type="ORF">DE4585_03741</name>
</gene>
<dbReference type="SUPFAM" id="SSF46689">
    <property type="entry name" value="Homeodomain-like"/>
    <property type="match status" value="1"/>
</dbReference>
<dbReference type="PANTHER" id="PTHR47506:SF1">
    <property type="entry name" value="HTH-TYPE TRANSCRIPTIONAL REGULATOR YJDC"/>
    <property type="match status" value="1"/>
</dbReference>
<dbReference type="InterPro" id="IPR001647">
    <property type="entry name" value="HTH_TetR"/>
</dbReference>
<comment type="caution">
    <text evidence="6">The sequence shown here is derived from an EMBL/GenBank/DDBJ whole genome shotgun (WGS) entry which is preliminary data.</text>
</comment>
<evidence type="ECO:0000259" key="5">
    <source>
        <dbReference type="PROSITE" id="PS50977"/>
    </source>
</evidence>
<sequence length="178" mass="19459">MTPEAREQIVDAAAKLFAEQGIYATSMAQIAKTAGISRAWLYRNFDGRDPIVQAALARYSGQAAAMLTDADRRERSVEQAVIAVFCHLVTHGRRQRYIHEALAADPASVIGPAVIELQRYLVEQRAVLPEIQGRIAAEAIARLILSAITTTSITIDFDDPEAVAAFAHQILPRLLTAH</sequence>
<reference evidence="6 7" key="1">
    <citation type="journal article" date="2019" name="Sci. Rep.">
        <title>Extended insight into the Mycobacterium chelonae-abscessus complex through whole genome sequencing of Mycobacterium salmoniphilum outbreak and Mycobacterium salmoniphilum-like strains.</title>
        <authorList>
            <person name="Behra P.R.K."/>
            <person name="Das S."/>
            <person name="Pettersson B.M.F."/>
            <person name="Shirreff L."/>
            <person name="DuCote T."/>
            <person name="Jacobsson K.G."/>
            <person name="Ennis D.G."/>
            <person name="Kirsebom L.A."/>
        </authorList>
    </citation>
    <scope>NUCLEOTIDE SEQUENCE [LARGE SCALE GENOMIC DNA]</scope>
    <source>
        <strain evidence="6 7">DE 4585</strain>
    </source>
</reference>
<dbReference type="Proteomes" id="UP000295117">
    <property type="component" value="Unassembled WGS sequence"/>
</dbReference>
<evidence type="ECO:0000256" key="1">
    <source>
        <dbReference type="ARBA" id="ARBA00023015"/>
    </source>
</evidence>
<evidence type="ECO:0000313" key="7">
    <source>
        <dbReference type="Proteomes" id="UP000295117"/>
    </source>
</evidence>
<organism evidence="6 7">
    <name type="scientific">Mycobacteroides salmoniphilum</name>
    <dbReference type="NCBI Taxonomy" id="404941"/>
    <lineage>
        <taxon>Bacteria</taxon>
        <taxon>Bacillati</taxon>
        <taxon>Actinomycetota</taxon>
        <taxon>Actinomycetes</taxon>
        <taxon>Mycobacteriales</taxon>
        <taxon>Mycobacteriaceae</taxon>
        <taxon>Mycobacteroides</taxon>
    </lineage>
</organism>
<accession>A0A4R8S6S2</accession>
<protein>
    <submittedName>
        <fullName evidence="6">Putative HTH-type transcriptional regulator TtgW</fullName>
    </submittedName>
</protein>
<dbReference type="EMBL" id="PECH01000008">
    <property type="protein sequence ID" value="TDZ79992.1"/>
    <property type="molecule type" value="Genomic_DNA"/>
</dbReference>
<keyword evidence="3" id="KW-0804">Transcription</keyword>
<dbReference type="AlphaFoldDB" id="A0A4R8S6S2"/>